<reference evidence="1 2" key="1">
    <citation type="submission" date="2015-09" db="EMBL/GenBank/DDBJ databases">
        <authorList>
            <consortium name="Pathogen Informatics"/>
        </authorList>
    </citation>
    <scope>NUCLEOTIDE SEQUENCE [LARGE SCALE GENOMIC DNA]</scope>
    <source>
        <strain evidence="1 2">2789STDY5834962</strain>
    </source>
</reference>
<evidence type="ECO:0000313" key="2">
    <source>
        <dbReference type="Proteomes" id="UP000095727"/>
    </source>
</evidence>
<proteinExistence type="predicted"/>
<evidence type="ECO:0000313" key="1">
    <source>
        <dbReference type="EMBL" id="CUN01491.1"/>
    </source>
</evidence>
<protein>
    <submittedName>
        <fullName evidence="1">Uncharacterized protein</fullName>
    </submittedName>
</protein>
<organism evidence="1 2">
    <name type="scientific">Coprococcus comes</name>
    <dbReference type="NCBI Taxonomy" id="410072"/>
    <lineage>
        <taxon>Bacteria</taxon>
        <taxon>Bacillati</taxon>
        <taxon>Bacillota</taxon>
        <taxon>Clostridia</taxon>
        <taxon>Lachnospirales</taxon>
        <taxon>Lachnospiraceae</taxon>
        <taxon>Coprococcus</taxon>
    </lineage>
</organism>
<dbReference type="AlphaFoldDB" id="A0A173TFL3"/>
<sequence length="44" mass="4838">MFTADKSVDKPILLISMVENVKGIGGSGYVVKKDATVLDEYFEE</sequence>
<dbReference type="Proteomes" id="UP000095727">
    <property type="component" value="Unassembled WGS sequence"/>
</dbReference>
<name>A0A173TFL3_9FIRM</name>
<dbReference type="EMBL" id="CYXR01000015">
    <property type="protein sequence ID" value="CUN01491.1"/>
    <property type="molecule type" value="Genomic_DNA"/>
</dbReference>
<gene>
    <name evidence="1" type="ORF">ERS852574_02151</name>
</gene>
<accession>A0A173TFL3</accession>